<dbReference type="PANTHER" id="PTHR30565:SF9">
    <property type="entry name" value="PROTEIN YCIF"/>
    <property type="match status" value="1"/>
</dbReference>
<dbReference type="CDD" id="cd07909">
    <property type="entry name" value="YciF"/>
    <property type="match status" value="1"/>
</dbReference>
<dbReference type="InterPro" id="IPR012347">
    <property type="entry name" value="Ferritin-like"/>
</dbReference>
<evidence type="ECO:0000313" key="1">
    <source>
        <dbReference type="EMBL" id="SDY02043.1"/>
    </source>
</evidence>
<accession>A0A1H3GFE0</accession>
<dbReference type="Gene3D" id="1.20.1260.10">
    <property type="match status" value="1"/>
</dbReference>
<dbReference type="OrthoDB" id="9795056at2"/>
<dbReference type="Pfam" id="PF05974">
    <property type="entry name" value="DUF892"/>
    <property type="match status" value="1"/>
</dbReference>
<dbReference type="Proteomes" id="UP000198569">
    <property type="component" value="Unassembled WGS sequence"/>
</dbReference>
<reference evidence="2" key="1">
    <citation type="submission" date="2016-10" db="EMBL/GenBank/DDBJ databases">
        <authorList>
            <person name="Varghese N."/>
            <person name="Submissions S."/>
        </authorList>
    </citation>
    <scope>NUCLEOTIDE SEQUENCE [LARGE SCALE GENOMIC DNA]</scope>
    <source>
        <strain evidence="2">DSM 15718</strain>
    </source>
</reference>
<dbReference type="InterPro" id="IPR009078">
    <property type="entry name" value="Ferritin-like_SF"/>
</dbReference>
<organism evidence="1 2">
    <name type="scientific">Flavobacterium degerlachei</name>
    <dbReference type="NCBI Taxonomy" id="229203"/>
    <lineage>
        <taxon>Bacteria</taxon>
        <taxon>Pseudomonadati</taxon>
        <taxon>Bacteroidota</taxon>
        <taxon>Flavobacteriia</taxon>
        <taxon>Flavobacteriales</taxon>
        <taxon>Flavobacteriaceae</taxon>
        <taxon>Flavobacterium</taxon>
    </lineage>
</organism>
<dbReference type="InterPro" id="IPR010287">
    <property type="entry name" value="DUF892_YciF-like"/>
</dbReference>
<dbReference type="EMBL" id="FNMV01000022">
    <property type="protein sequence ID" value="SDY02043.1"/>
    <property type="molecule type" value="Genomic_DNA"/>
</dbReference>
<dbReference type="InterPro" id="IPR047114">
    <property type="entry name" value="YciF"/>
</dbReference>
<dbReference type="SUPFAM" id="SSF47240">
    <property type="entry name" value="Ferritin-like"/>
    <property type="match status" value="1"/>
</dbReference>
<proteinExistence type="predicted"/>
<gene>
    <name evidence="1" type="ORF">SAMN05444338_12218</name>
</gene>
<dbReference type="PANTHER" id="PTHR30565">
    <property type="entry name" value="PROTEIN YCIF"/>
    <property type="match status" value="1"/>
</dbReference>
<sequence>MALTTKKQEASKAQPQAKANAAHGLRDLFEVGLKDIYYAEKVLSKTLPKMMKNASTPELVNTLKNHLTETNEHVSRLEKIFEATGIKPAAKKCDAMEGILKESDDMINKTDIGVVRDAGIIASEQKVKHYEIATYGTLHAYAKTLGENKAANLLAMTLDEEKKADAALTGIAMASINMNAYKADSIANPKV</sequence>
<evidence type="ECO:0000313" key="2">
    <source>
        <dbReference type="Proteomes" id="UP000198569"/>
    </source>
</evidence>
<protein>
    <submittedName>
        <fullName evidence="1">Ferritin-like metal-binding protein YciE</fullName>
    </submittedName>
</protein>
<name>A0A1H3GFE0_9FLAO</name>
<keyword evidence="2" id="KW-1185">Reference proteome</keyword>
<dbReference type="STRING" id="229203.SAMN05444338_12218"/>
<dbReference type="RefSeq" id="WP_091435206.1">
    <property type="nucleotide sequence ID" value="NZ_FNMV01000022.1"/>
</dbReference>
<dbReference type="AlphaFoldDB" id="A0A1H3GFE0"/>